<organism evidence="1 2">
    <name type="scientific">Populus alba</name>
    <name type="common">White poplar</name>
    <dbReference type="NCBI Taxonomy" id="43335"/>
    <lineage>
        <taxon>Eukaryota</taxon>
        <taxon>Viridiplantae</taxon>
        <taxon>Streptophyta</taxon>
        <taxon>Embryophyta</taxon>
        <taxon>Tracheophyta</taxon>
        <taxon>Spermatophyta</taxon>
        <taxon>Magnoliopsida</taxon>
        <taxon>eudicotyledons</taxon>
        <taxon>Gunneridae</taxon>
        <taxon>Pentapetalae</taxon>
        <taxon>rosids</taxon>
        <taxon>fabids</taxon>
        <taxon>Malpighiales</taxon>
        <taxon>Salicaceae</taxon>
        <taxon>Saliceae</taxon>
        <taxon>Populus</taxon>
    </lineage>
</organism>
<proteinExistence type="predicted"/>
<protein>
    <submittedName>
        <fullName evidence="1">Uncharacterized protein</fullName>
    </submittedName>
</protein>
<gene>
    <name evidence="1" type="ORF">D5086_009974</name>
</gene>
<sequence>MKKTTLFEMETRAGLQWPCNFNFVHVVDIAILKVESRLPGLCVTEGYSFSISCSLEKRFSHLFSFSFVLVGGGHHIFCNLVPQGSPFFQKQVYPSERIGIHCYEMLRTWFLIKFPGGLNFKEVSKRKAKGSIRSFYASYS</sequence>
<keyword evidence="2" id="KW-1185">Reference proteome</keyword>
<evidence type="ECO:0000313" key="1">
    <source>
        <dbReference type="EMBL" id="KAL3591334.1"/>
    </source>
</evidence>
<name>A0ACC4C8Y3_POPAL</name>
<comment type="caution">
    <text evidence="1">The sequence shown here is derived from an EMBL/GenBank/DDBJ whole genome shotgun (WGS) entry which is preliminary data.</text>
</comment>
<accession>A0ACC4C8Y3</accession>
<evidence type="ECO:0000313" key="2">
    <source>
        <dbReference type="Proteomes" id="UP000309997"/>
    </source>
</evidence>
<dbReference type="Proteomes" id="UP000309997">
    <property type="component" value="Unassembled WGS sequence"/>
</dbReference>
<dbReference type="EMBL" id="RCHU02000005">
    <property type="protein sequence ID" value="KAL3591334.1"/>
    <property type="molecule type" value="Genomic_DNA"/>
</dbReference>
<reference evidence="1 2" key="1">
    <citation type="journal article" date="2024" name="Plant Biotechnol. J.">
        <title>Genome and CRISPR/Cas9 system of a widespread forest tree (Populus alba) in the world.</title>
        <authorList>
            <person name="Liu Y.J."/>
            <person name="Jiang P.F."/>
            <person name="Han X.M."/>
            <person name="Li X.Y."/>
            <person name="Wang H.M."/>
            <person name="Wang Y.J."/>
            <person name="Wang X.X."/>
            <person name="Zeng Q.Y."/>
        </authorList>
    </citation>
    <scope>NUCLEOTIDE SEQUENCE [LARGE SCALE GENOMIC DNA]</scope>
    <source>
        <strain evidence="2">cv. PAL-ZL1</strain>
    </source>
</reference>